<comment type="caution">
    <text evidence="1">The sequence shown here is derived from an EMBL/GenBank/DDBJ whole genome shotgun (WGS) entry which is preliminary data.</text>
</comment>
<evidence type="ECO:0000313" key="2">
    <source>
        <dbReference type="Proteomes" id="UP000774617"/>
    </source>
</evidence>
<gene>
    <name evidence="1" type="ORF">B0J12DRAFT_404344</name>
</gene>
<evidence type="ECO:0000313" key="1">
    <source>
        <dbReference type="EMBL" id="KAH7057135.1"/>
    </source>
</evidence>
<protein>
    <submittedName>
        <fullName evidence="1">Uncharacterized protein</fullName>
    </submittedName>
</protein>
<keyword evidence="2" id="KW-1185">Reference proteome</keyword>
<dbReference type="EMBL" id="JAGTJR010000007">
    <property type="protein sequence ID" value="KAH7057135.1"/>
    <property type="molecule type" value="Genomic_DNA"/>
</dbReference>
<proteinExistence type="predicted"/>
<organism evidence="1 2">
    <name type="scientific">Macrophomina phaseolina</name>
    <dbReference type="NCBI Taxonomy" id="35725"/>
    <lineage>
        <taxon>Eukaryota</taxon>
        <taxon>Fungi</taxon>
        <taxon>Dikarya</taxon>
        <taxon>Ascomycota</taxon>
        <taxon>Pezizomycotina</taxon>
        <taxon>Dothideomycetes</taxon>
        <taxon>Dothideomycetes incertae sedis</taxon>
        <taxon>Botryosphaeriales</taxon>
        <taxon>Botryosphaeriaceae</taxon>
        <taxon>Macrophomina</taxon>
    </lineage>
</organism>
<reference evidence="1 2" key="1">
    <citation type="journal article" date="2021" name="Nat. Commun.">
        <title>Genetic determinants of endophytism in the Arabidopsis root mycobiome.</title>
        <authorList>
            <person name="Mesny F."/>
            <person name="Miyauchi S."/>
            <person name="Thiergart T."/>
            <person name="Pickel B."/>
            <person name="Atanasova L."/>
            <person name="Karlsson M."/>
            <person name="Huettel B."/>
            <person name="Barry K.W."/>
            <person name="Haridas S."/>
            <person name="Chen C."/>
            <person name="Bauer D."/>
            <person name="Andreopoulos W."/>
            <person name="Pangilinan J."/>
            <person name="LaButti K."/>
            <person name="Riley R."/>
            <person name="Lipzen A."/>
            <person name="Clum A."/>
            <person name="Drula E."/>
            <person name="Henrissat B."/>
            <person name="Kohler A."/>
            <person name="Grigoriev I.V."/>
            <person name="Martin F.M."/>
            <person name="Hacquard S."/>
        </authorList>
    </citation>
    <scope>NUCLEOTIDE SEQUENCE [LARGE SCALE GENOMIC DNA]</scope>
    <source>
        <strain evidence="1 2">MPI-SDFR-AT-0080</strain>
    </source>
</reference>
<name>A0ABQ8GJE8_9PEZI</name>
<accession>A0ABQ8GJE8</accession>
<dbReference type="Proteomes" id="UP000774617">
    <property type="component" value="Unassembled WGS sequence"/>
</dbReference>
<sequence>MASLHIFLSGQCVLSVVGPVPNGVQGRRSVSMGCFAECDHILVQNLDLPCQLSNETAEKENSSAPHRNIVANRHSASSSITVAKRRRSDFGCAKFADAYNGRCCA</sequence>